<dbReference type="Pfam" id="PF02768">
    <property type="entry name" value="DNA_pol3_beta_3"/>
    <property type="match status" value="1"/>
</dbReference>
<dbReference type="NCBIfam" id="TIGR00663">
    <property type="entry name" value="dnan"/>
    <property type="match status" value="1"/>
</dbReference>
<dbReference type="GO" id="GO:0008408">
    <property type="term" value="F:3'-5' exonuclease activity"/>
    <property type="evidence" value="ECO:0007669"/>
    <property type="project" value="InterPro"/>
</dbReference>
<keyword evidence="4" id="KW-0808">Transferase</keyword>
<protein>
    <submittedName>
        <fullName evidence="11">Beta sliding clamp</fullName>
    </submittedName>
</protein>
<organism evidence="11">
    <name type="scientific">bioreactor metagenome</name>
    <dbReference type="NCBI Taxonomy" id="1076179"/>
    <lineage>
        <taxon>unclassified sequences</taxon>
        <taxon>metagenomes</taxon>
        <taxon>ecological metagenomes</taxon>
    </lineage>
</organism>
<evidence type="ECO:0000256" key="6">
    <source>
        <dbReference type="ARBA" id="ARBA00022705"/>
    </source>
</evidence>
<keyword evidence="8" id="KW-0238">DNA-binding</keyword>
<dbReference type="EMBL" id="VSSQ01042976">
    <property type="protein sequence ID" value="MPM96613.1"/>
    <property type="molecule type" value="Genomic_DNA"/>
</dbReference>
<reference evidence="11" key="1">
    <citation type="submission" date="2019-08" db="EMBL/GenBank/DDBJ databases">
        <authorList>
            <person name="Kucharzyk K."/>
            <person name="Murdoch R.W."/>
            <person name="Higgins S."/>
            <person name="Loffler F."/>
        </authorList>
    </citation>
    <scope>NUCLEOTIDE SEQUENCE</scope>
</reference>
<dbReference type="SMART" id="SM00480">
    <property type="entry name" value="POL3Bc"/>
    <property type="match status" value="1"/>
</dbReference>
<evidence type="ECO:0000256" key="8">
    <source>
        <dbReference type="ARBA" id="ARBA00023125"/>
    </source>
</evidence>
<accession>A0A645E725</accession>
<evidence type="ECO:0000256" key="5">
    <source>
        <dbReference type="ARBA" id="ARBA00022695"/>
    </source>
</evidence>
<dbReference type="GO" id="GO:0009360">
    <property type="term" value="C:DNA polymerase III complex"/>
    <property type="evidence" value="ECO:0007669"/>
    <property type="project" value="InterPro"/>
</dbReference>
<dbReference type="InterPro" id="IPR022637">
    <property type="entry name" value="DNA_polIII_beta_cen"/>
</dbReference>
<sequence>MIEGTSFAVSTNESRIVHTGSLFEITDKDMTVVSVDGFRLAMRKEKIEKLEGGAFSFVAPGTALNEVEKICAETDDVITIILGSRHVQFMTSGTMLICRRLEGDFLDYRNAIPRKNSISIMAETKALMDSIDRVSVVISDKLKSPVRCVFGEGQISLSAKTGNGDSKDVCKMEGDGQGLEIGFNNRYLMDALRYVSAEKIKIELNSSISPCIIVPTEGEENFLYMVLPVRLKANA</sequence>
<keyword evidence="6" id="KW-0235">DNA replication</keyword>
<evidence type="ECO:0000256" key="3">
    <source>
        <dbReference type="ARBA" id="ARBA00022490"/>
    </source>
</evidence>
<dbReference type="PANTHER" id="PTHR30478">
    <property type="entry name" value="DNA POLYMERASE III SUBUNIT BETA"/>
    <property type="match status" value="1"/>
</dbReference>
<evidence type="ECO:0000259" key="9">
    <source>
        <dbReference type="Pfam" id="PF02767"/>
    </source>
</evidence>
<comment type="similarity">
    <text evidence="2">Belongs to the beta sliding clamp family.</text>
</comment>
<dbReference type="Gene3D" id="3.10.150.10">
    <property type="entry name" value="DNA Polymerase III, subunit A, domain 2"/>
    <property type="match status" value="2"/>
</dbReference>
<evidence type="ECO:0000256" key="1">
    <source>
        <dbReference type="ARBA" id="ARBA00004496"/>
    </source>
</evidence>
<comment type="subcellular location">
    <subcellularLocation>
        <location evidence="1">Cytoplasm</location>
    </subcellularLocation>
</comment>
<dbReference type="GO" id="GO:0003887">
    <property type="term" value="F:DNA-directed DNA polymerase activity"/>
    <property type="evidence" value="ECO:0007669"/>
    <property type="project" value="UniProtKB-KW"/>
</dbReference>
<keyword evidence="3" id="KW-0963">Cytoplasm</keyword>
<dbReference type="PANTHER" id="PTHR30478:SF0">
    <property type="entry name" value="BETA SLIDING CLAMP"/>
    <property type="match status" value="1"/>
</dbReference>
<keyword evidence="5" id="KW-0548">Nucleotidyltransferase</keyword>
<evidence type="ECO:0000256" key="4">
    <source>
        <dbReference type="ARBA" id="ARBA00022679"/>
    </source>
</evidence>
<dbReference type="GO" id="GO:0005737">
    <property type="term" value="C:cytoplasm"/>
    <property type="evidence" value="ECO:0007669"/>
    <property type="project" value="UniProtKB-SubCell"/>
</dbReference>
<dbReference type="Pfam" id="PF02767">
    <property type="entry name" value="DNA_pol3_beta_2"/>
    <property type="match status" value="1"/>
</dbReference>
<comment type="caution">
    <text evidence="11">The sequence shown here is derived from an EMBL/GenBank/DDBJ whole genome shotgun (WGS) entry which is preliminary data.</text>
</comment>
<dbReference type="GO" id="GO:0003677">
    <property type="term" value="F:DNA binding"/>
    <property type="evidence" value="ECO:0007669"/>
    <property type="project" value="UniProtKB-KW"/>
</dbReference>
<gene>
    <name evidence="11" type="primary">dnaN_54</name>
    <name evidence="11" type="ORF">SDC9_143778</name>
</gene>
<evidence type="ECO:0000256" key="7">
    <source>
        <dbReference type="ARBA" id="ARBA00022932"/>
    </source>
</evidence>
<keyword evidence="7" id="KW-0239">DNA-directed DNA polymerase</keyword>
<evidence type="ECO:0000256" key="2">
    <source>
        <dbReference type="ARBA" id="ARBA00010752"/>
    </source>
</evidence>
<proteinExistence type="inferred from homology"/>
<dbReference type="InterPro" id="IPR001001">
    <property type="entry name" value="DNA_polIII_beta"/>
</dbReference>
<feature type="domain" description="DNA polymerase III beta sliding clamp central" evidence="9">
    <location>
        <begin position="2"/>
        <end position="105"/>
    </location>
</feature>
<dbReference type="SUPFAM" id="SSF55979">
    <property type="entry name" value="DNA clamp"/>
    <property type="match status" value="2"/>
</dbReference>
<dbReference type="InterPro" id="IPR046938">
    <property type="entry name" value="DNA_clamp_sf"/>
</dbReference>
<name>A0A645E725_9ZZZZ</name>
<dbReference type="CDD" id="cd00140">
    <property type="entry name" value="beta_clamp"/>
    <property type="match status" value="1"/>
</dbReference>
<evidence type="ECO:0000313" key="11">
    <source>
        <dbReference type="EMBL" id="MPM96613.1"/>
    </source>
</evidence>
<feature type="domain" description="DNA polymerase III beta sliding clamp C-terminal" evidence="10">
    <location>
        <begin position="110"/>
        <end position="230"/>
    </location>
</feature>
<dbReference type="GO" id="GO:0006271">
    <property type="term" value="P:DNA strand elongation involved in DNA replication"/>
    <property type="evidence" value="ECO:0007669"/>
    <property type="project" value="TreeGrafter"/>
</dbReference>
<dbReference type="InterPro" id="IPR022635">
    <property type="entry name" value="DNA_polIII_beta_C"/>
</dbReference>
<dbReference type="AlphaFoldDB" id="A0A645E725"/>
<evidence type="ECO:0000259" key="10">
    <source>
        <dbReference type="Pfam" id="PF02768"/>
    </source>
</evidence>